<comment type="caution">
    <text evidence="1">The sequence shown here is derived from an EMBL/GenBank/DDBJ whole genome shotgun (WGS) entry which is preliminary data.</text>
</comment>
<dbReference type="AlphaFoldDB" id="A0AAE3VAE6"/>
<sequence length="153" mass="16367">MIPDSTDIGLVAELESAEGLAVVIENPDAYTRWLAMPLQEVDLTVYGRDMEFAPEGTPLLIFALEDNTELSFDAVAMLDAGSFETQSSFYSVLLNAYESVLVYAVQPEGIPSQAATLKCGAQCGQYLFQTHGMDASGEERVLTVKGGSDDAGS</sequence>
<organism evidence="1 2">
    <name type="scientific">Moryella indoligenes</name>
    <dbReference type="NCBI Taxonomy" id="371674"/>
    <lineage>
        <taxon>Bacteria</taxon>
        <taxon>Bacillati</taxon>
        <taxon>Bacillota</taxon>
        <taxon>Clostridia</taxon>
        <taxon>Lachnospirales</taxon>
        <taxon>Lachnospiraceae</taxon>
        <taxon>Moryella</taxon>
    </lineage>
</organism>
<evidence type="ECO:0000313" key="2">
    <source>
        <dbReference type="Proteomes" id="UP001241537"/>
    </source>
</evidence>
<evidence type="ECO:0000313" key="1">
    <source>
        <dbReference type="EMBL" id="MDQ0152714.1"/>
    </source>
</evidence>
<dbReference type="RefSeq" id="WP_307254534.1">
    <property type="nucleotide sequence ID" value="NZ_JAUSTO010000007.1"/>
</dbReference>
<keyword evidence="2" id="KW-1185">Reference proteome</keyword>
<dbReference type="EMBL" id="JAUSTO010000007">
    <property type="protein sequence ID" value="MDQ0152714.1"/>
    <property type="molecule type" value="Genomic_DNA"/>
</dbReference>
<accession>A0AAE3VAE6</accession>
<reference evidence="1" key="1">
    <citation type="submission" date="2023-07" db="EMBL/GenBank/DDBJ databases">
        <title>Genomic Encyclopedia of Type Strains, Phase IV (KMG-IV): sequencing the most valuable type-strain genomes for metagenomic binning, comparative biology and taxonomic classification.</title>
        <authorList>
            <person name="Goeker M."/>
        </authorList>
    </citation>
    <scope>NUCLEOTIDE SEQUENCE</scope>
    <source>
        <strain evidence="1">DSM 19659</strain>
    </source>
</reference>
<name>A0AAE3VAE6_9FIRM</name>
<proteinExistence type="predicted"/>
<protein>
    <submittedName>
        <fullName evidence="1">Uncharacterized protein</fullName>
    </submittedName>
</protein>
<gene>
    <name evidence="1" type="ORF">J2S20_001408</name>
</gene>
<dbReference type="Proteomes" id="UP001241537">
    <property type="component" value="Unassembled WGS sequence"/>
</dbReference>